<protein>
    <submittedName>
        <fullName evidence="3">Uncharacterized protein DUF4129</fullName>
    </submittedName>
</protein>
<organism evidence="3 4">
    <name type="scientific">Georgenia muralis</name>
    <dbReference type="NCBI Taxonomy" id="154117"/>
    <lineage>
        <taxon>Bacteria</taxon>
        <taxon>Bacillati</taxon>
        <taxon>Actinomycetota</taxon>
        <taxon>Actinomycetes</taxon>
        <taxon>Micrococcales</taxon>
        <taxon>Bogoriellaceae</taxon>
        <taxon>Georgenia</taxon>
    </lineage>
</organism>
<dbReference type="EMBL" id="RKRA01000001">
    <property type="protein sequence ID" value="RPF25860.1"/>
    <property type="molecule type" value="Genomic_DNA"/>
</dbReference>
<feature type="transmembrane region" description="Helical" evidence="1">
    <location>
        <begin position="67"/>
        <end position="86"/>
    </location>
</feature>
<feature type="domain" description="Protein-glutamine gamma-glutamyltransferase-like C-terminal" evidence="2">
    <location>
        <begin position="134"/>
        <end position="202"/>
    </location>
</feature>
<evidence type="ECO:0000259" key="2">
    <source>
        <dbReference type="Pfam" id="PF13559"/>
    </source>
</evidence>
<name>A0A3N4Z454_9MICO</name>
<dbReference type="Proteomes" id="UP000280726">
    <property type="component" value="Unassembled WGS sequence"/>
</dbReference>
<accession>A0A3N4Z454</accession>
<dbReference type="InterPro" id="IPR025403">
    <property type="entry name" value="TgpA-like_C"/>
</dbReference>
<keyword evidence="1" id="KW-0472">Membrane</keyword>
<keyword evidence="1" id="KW-0812">Transmembrane</keyword>
<dbReference type="AlphaFoldDB" id="A0A3N4Z454"/>
<sequence>MSPAPAVLLPVGVPVRPDAEEARRWAQEELAKAAYSDSPGLVERFLDWLGGILGRVGDLDTLTPPEVVPVLLVVGLVVVLVLARVLGGRVRRGRARDVPGGTALFDDDRSSADLHAAADAAARRGDHVAAVLDRFRAIIRRLDERGALDDRAGLTAHEAAALAAGALPDLAGPLGWAGRLFDDVRYGHASAGPAEDEAMRSLAARASAVHPLVTAGAGAAPHGAGAGTRTGPAAP</sequence>
<reference evidence="3 4" key="1">
    <citation type="submission" date="2018-11" db="EMBL/GenBank/DDBJ databases">
        <title>Sequencing the genomes of 1000 actinobacteria strains.</title>
        <authorList>
            <person name="Klenk H.-P."/>
        </authorList>
    </citation>
    <scope>NUCLEOTIDE SEQUENCE [LARGE SCALE GENOMIC DNA]</scope>
    <source>
        <strain evidence="3 4">DSM 14418</strain>
    </source>
</reference>
<dbReference type="Pfam" id="PF13559">
    <property type="entry name" value="DUF4129"/>
    <property type="match status" value="1"/>
</dbReference>
<evidence type="ECO:0000313" key="4">
    <source>
        <dbReference type="Proteomes" id="UP000280726"/>
    </source>
</evidence>
<gene>
    <name evidence="3" type="ORF">EDD32_0274</name>
</gene>
<keyword evidence="1" id="KW-1133">Transmembrane helix</keyword>
<keyword evidence="4" id="KW-1185">Reference proteome</keyword>
<comment type="caution">
    <text evidence="3">The sequence shown here is derived from an EMBL/GenBank/DDBJ whole genome shotgun (WGS) entry which is preliminary data.</text>
</comment>
<evidence type="ECO:0000256" key="1">
    <source>
        <dbReference type="SAM" id="Phobius"/>
    </source>
</evidence>
<evidence type="ECO:0000313" key="3">
    <source>
        <dbReference type="EMBL" id="RPF25860.1"/>
    </source>
</evidence>
<proteinExistence type="predicted"/>
<dbReference type="RefSeq" id="WP_211338689.1">
    <property type="nucleotide sequence ID" value="NZ_RKRA01000001.1"/>
</dbReference>